<dbReference type="InterPro" id="IPR039374">
    <property type="entry name" value="SIP_fam"/>
</dbReference>
<dbReference type="CDD" id="cd06193">
    <property type="entry name" value="siderophore_interacting"/>
    <property type="match status" value="1"/>
</dbReference>
<accession>A0ABW3Z3Q8</accession>
<dbReference type="Pfam" id="PF09981">
    <property type="entry name" value="DUF2218"/>
    <property type="match status" value="1"/>
</dbReference>
<sequence>MGRLVAEAEFELADPVAVLDPLCDHLLEHGAEVRRDADRWDVTLSIGWVQLRRAGRATIARLEADNLENLYLLKMSATSHLEEFAEGEKVDIVWRGDGVEIDTPPNYRRLTVVSAIDLTPHMRRLTLTGPDIDRFMTDASFHVRLVIPQGGSAPTPRVGPDGKIVWPEDRPKPALRVYTIRRYDRAARTLEVDAVVHADPGPGGAWAVSAALGDLIGVVGPGGGGMPPANDWLLLAGDETALPAIGRMLENLPPNARGEALLEIDDDGERQTLASPEGITIRWLSRAAGAPTLTEAVRAAAIPADAASPYVWAASESATAQTLREHLRGERGLPKDRQHVVAYWRRGRTD</sequence>
<dbReference type="Pfam" id="PF08021">
    <property type="entry name" value="FAD_binding_9"/>
    <property type="match status" value="1"/>
</dbReference>
<dbReference type="InterPro" id="IPR017938">
    <property type="entry name" value="Riboflavin_synthase-like_b-brl"/>
</dbReference>
<dbReference type="SUPFAM" id="SSF63380">
    <property type="entry name" value="Riboflavin synthase domain-like"/>
    <property type="match status" value="1"/>
</dbReference>
<evidence type="ECO:0000259" key="2">
    <source>
        <dbReference type="PROSITE" id="PS51384"/>
    </source>
</evidence>
<dbReference type="EMBL" id="JBHTMX010000002">
    <property type="protein sequence ID" value="MFD1330505.1"/>
    <property type="molecule type" value="Genomic_DNA"/>
</dbReference>
<evidence type="ECO:0000256" key="1">
    <source>
        <dbReference type="ARBA" id="ARBA00035644"/>
    </source>
</evidence>
<dbReference type="InterPro" id="IPR017927">
    <property type="entry name" value="FAD-bd_FR_type"/>
</dbReference>
<gene>
    <name evidence="3" type="ORF">ACFQ4O_00640</name>
</gene>
<dbReference type="Proteomes" id="UP001597171">
    <property type="component" value="Unassembled WGS sequence"/>
</dbReference>
<dbReference type="Gene3D" id="3.30.310.50">
    <property type="entry name" value="Alpha-D-phosphohexomutase, C-terminal domain"/>
    <property type="match status" value="1"/>
</dbReference>
<dbReference type="RefSeq" id="WP_378773651.1">
    <property type="nucleotide sequence ID" value="NZ_JBHTMX010000002.1"/>
</dbReference>
<dbReference type="Gene3D" id="3.40.50.80">
    <property type="entry name" value="Nucleotide-binding domain of ferredoxin-NADP reductase (FNR) module"/>
    <property type="match status" value="1"/>
</dbReference>
<dbReference type="PROSITE" id="PS51384">
    <property type="entry name" value="FAD_FR"/>
    <property type="match status" value="1"/>
</dbReference>
<dbReference type="InterPro" id="IPR013113">
    <property type="entry name" value="SIP_FAD-bd"/>
</dbReference>
<keyword evidence="4" id="KW-1185">Reference proteome</keyword>
<dbReference type="PANTHER" id="PTHR30157">
    <property type="entry name" value="FERRIC REDUCTASE, NADPH-DEPENDENT"/>
    <property type="match status" value="1"/>
</dbReference>
<reference evidence="4" key="1">
    <citation type="journal article" date="2019" name="Int. J. Syst. Evol. Microbiol.">
        <title>The Global Catalogue of Microorganisms (GCM) 10K type strain sequencing project: providing services to taxonomists for standard genome sequencing and annotation.</title>
        <authorList>
            <consortium name="The Broad Institute Genomics Platform"/>
            <consortium name="The Broad Institute Genome Sequencing Center for Infectious Disease"/>
            <person name="Wu L."/>
            <person name="Ma J."/>
        </authorList>
    </citation>
    <scope>NUCLEOTIDE SEQUENCE [LARGE SCALE GENOMIC DNA]</scope>
    <source>
        <strain evidence="4">CCUG 61696</strain>
    </source>
</reference>
<dbReference type="InterPro" id="IPR039261">
    <property type="entry name" value="FNR_nucleotide-bd"/>
</dbReference>
<dbReference type="Gene3D" id="2.40.30.10">
    <property type="entry name" value="Translation factors"/>
    <property type="match status" value="1"/>
</dbReference>
<comment type="caution">
    <text evidence="3">The sequence shown here is derived from an EMBL/GenBank/DDBJ whole genome shotgun (WGS) entry which is preliminary data.</text>
</comment>
<dbReference type="InterPro" id="IPR014543">
    <property type="entry name" value="UCP028291"/>
</dbReference>
<evidence type="ECO:0000313" key="3">
    <source>
        <dbReference type="EMBL" id="MFD1330505.1"/>
    </source>
</evidence>
<dbReference type="InterPro" id="IPR007037">
    <property type="entry name" value="SIP_rossman_dom"/>
</dbReference>
<protein>
    <submittedName>
        <fullName evidence="3">DUF2218 domain-containing protein</fullName>
    </submittedName>
</protein>
<comment type="similarity">
    <text evidence="1">Belongs to the SIP oxidoreductase family.</text>
</comment>
<dbReference type="PANTHER" id="PTHR30157:SF0">
    <property type="entry name" value="NADPH-DEPENDENT FERRIC-CHELATE REDUCTASE"/>
    <property type="match status" value="1"/>
</dbReference>
<proteinExistence type="inferred from homology"/>
<feature type="domain" description="FAD-binding FR-type" evidence="2">
    <location>
        <begin position="105"/>
        <end position="228"/>
    </location>
</feature>
<evidence type="ECO:0000313" key="4">
    <source>
        <dbReference type="Proteomes" id="UP001597171"/>
    </source>
</evidence>
<organism evidence="3 4">
    <name type="scientific">Methylopila musalis</name>
    <dbReference type="NCBI Taxonomy" id="1134781"/>
    <lineage>
        <taxon>Bacteria</taxon>
        <taxon>Pseudomonadati</taxon>
        <taxon>Pseudomonadota</taxon>
        <taxon>Alphaproteobacteria</taxon>
        <taxon>Hyphomicrobiales</taxon>
        <taxon>Methylopilaceae</taxon>
        <taxon>Methylopila</taxon>
    </lineage>
</organism>
<name>A0ABW3Z3Q8_9HYPH</name>
<dbReference type="Pfam" id="PF04954">
    <property type="entry name" value="SIP"/>
    <property type="match status" value="1"/>
</dbReference>